<gene>
    <name evidence="1" type="ORF">PENPOL_c014G08074</name>
</gene>
<name>A0A1V6NBW9_PENPO</name>
<organism evidence="1 2">
    <name type="scientific">Penicillium polonicum</name>
    <dbReference type="NCBI Taxonomy" id="60169"/>
    <lineage>
        <taxon>Eukaryota</taxon>
        <taxon>Fungi</taxon>
        <taxon>Dikarya</taxon>
        <taxon>Ascomycota</taxon>
        <taxon>Pezizomycotina</taxon>
        <taxon>Eurotiomycetes</taxon>
        <taxon>Eurotiomycetidae</taxon>
        <taxon>Eurotiales</taxon>
        <taxon>Aspergillaceae</taxon>
        <taxon>Penicillium</taxon>
    </lineage>
</organism>
<dbReference type="OrthoDB" id="76567at2759"/>
<accession>A0A1V6NBW9</accession>
<protein>
    <submittedName>
        <fullName evidence="1">Uncharacterized protein</fullName>
    </submittedName>
</protein>
<proteinExistence type="predicted"/>
<evidence type="ECO:0000313" key="1">
    <source>
        <dbReference type="EMBL" id="OQD61956.1"/>
    </source>
</evidence>
<keyword evidence="2" id="KW-1185">Reference proteome</keyword>
<dbReference type="Proteomes" id="UP000191408">
    <property type="component" value="Unassembled WGS sequence"/>
</dbReference>
<evidence type="ECO:0000313" key="2">
    <source>
        <dbReference type="Proteomes" id="UP000191408"/>
    </source>
</evidence>
<dbReference type="STRING" id="60169.A0A1V6NBW9"/>
<comment type="caution">
    <text evidence="1">The sequence shown here is derived from an EMBL/GenBank/DDBJ whole genome shotgun (WGS) entry which is preliminary data.</text>
</comment>
<dbReference type="EMBL" id="MDYM01000014">
    <property type="protein sequence ID" value="OQD61956.1"/>
    <property type="molecule type" value="Genomic_DNA"/>
</dbReference>
<sequence length="303" mass="33898">MPQDNDSGLMAGLPENHIVHSFSRLELLKLEAEKILKWFEENDDGNQWIVVLGLRKPTIEKLTNDHHASLGGITYRFQWEGSMGLIKVVPSDLYESLTDRFVDIVKLKISAMNIPCEESLWVGSKTYKLAVGKGREGDQAFLPPPRCSNGIRNVGRPTLVVETGVSESLPRLRQDAKKWFADSDGEVRIVIIITSPAKRIMFEKWQLAPPNSPRPLTRSAILSLTSQFPNAPPSSTQPASLQQAYCAQEVEVHQSEVDGEPHVVTGAPLVLPFVTVYDRLPNTGESDIVLQKRDFERMTNLLF</sequence>
<dbReference type="AlphaFoldDB" id="A0A1V6NBW9"/>
<reference evidence="2" key="1">
    <citation type="journal article" date="2017" name="Nat. Microbiol.">
        <title>Global analysis of biosynthetic gene clusters reveals vast potential of secondary metabolite production in Penicillium species.</title>
        <authorList>
            <person name="Nielsen J.C."/>
            <person name="Grijseels S."/>
            <person name="Prigent S."/>
            <person name="Ji B."/>
            <person name="Dainat J."/>
            <person name="Nielsen K.F."/>
            <person name="Frisvad J.C."/>
            <person name="Workman M."/>
            <person name="Nielsen J."/>
        </authorList>
    </citation>
    <scope>NUCLEOTIDE SEQUENCE [LARGE SCALE GENOMIC DNA]</scope>
    <source>
        <strain evidence="2">IBT 4502</strain>
    </source>
</reference>